<dbReference type="Proteomes" id="UP001497516">
    <property type="component" value="Chromosome 6"/>
</dbReference>
<dbReference type="EMBL" id="OZ034819">
    <property type="protein sequence ID" value="CAL1391916.1"/>
    <property type="molecule type" value="Genomic_DNA"/>
</dbReference>
<evidence type="ECO:0000313" key="2">
    <source>
        <dbReference type="EMBL" id="CAL1391916.1"/>
    </source>
</evidence>
<sequence>MGRCIVIVYTRFPVPTCKVVYRAYFNRLFAPTYFSAVAALFYHHTLLRHLSSPLRRHHPHLLLILADVIFALIWLTNQTFRYRPLISREFIENVEKVARPDDFPAMDVFIGFNSGAD</sequence>
<dbReference type="AlphaFoldDB" id="A0AAV2F110"/>
<protein>
    <submittedName>
        <fullName evidence="2">Uncharacterized protein</fullName>
    </submittedName>
</protein>
<proteinExistence type="predicted"/>
<keyword evidence="1" id="KW-0472">Membrane</keyword>
<keyword evidence="3" id="KW-1185">Reference proteome</keyword>
<feature type="transmembrane region" description="Helical" evidence="1">
    <location>
        <begin position="59"/>
        <end position="76"/>
    </location>
</feature>
<reference evidence="2 3" key="1">
    <citation type="submission" date="2024-04" db="EMBL/GenBank/DDBJ databases">
        <authorList>
            <person name="Fracassetti M."/>
        </authorList>
    </citation>
    <scope>NUCLEOTIDE SEQUENCE [LARGE SCALE GENOMIC DNA]</scope>
</reference>
<evidence type="ECO:0000256" key="1">
    <source>
        <dbReference type="SAM" id="Phobius"/>
    </source>
</evidence>
<name>A0AAV2F110_9ROSI</name>
<keyword evidence="1" id="KW-1133">Transmembrane helix</keyword>
<accession>A0AAV2F110</accession>
<organism evidence="2 3">
    <name type="scientific">Linum trigynum</name>
    <dbReference type="NCBI Taxonomy" id="586398"/>
    <lineage>
        <taxon>Eukaryota</taxon>
        <taxon>Viridiplantae</taxon>
        <taxon>Streptophyta</taxon>
        <taxon>Embryophyta</taxon>
        <taxon>Tracheophyta</taxon>
        <taxon>Spermatophyta</taxon>
        <taxon>Magnoliopsida</taxon>
        <taxon>eudicotyledons</taxon>
        <taxon>Gunneridae</taxon>
        <taxon>Pentapetalae</taxon>
        <taxon>rosids</taxon>
        <taxon>fabids</taxon>
        <taxon>Malpighiales</taxon>
        <taxon>Linaceae</taxon>
        <taxon>Linum</taxon>
    </lineage>
</organism>
<evidence type="ECO:0000313" key="3">
    <source>
        <dbReference type="Proteomes" id="UP001497516"/>
    </source>
</evidence>
<gene>
    <name evidence="2" type="ORF">LTRI10_LOCUS32602</name>
</gene>
<keyword evidence="1" id="KW-0812">Transmembrane</keyword>
<feature type="transmembrane region" description="Helical" evidence="1">
    <location>
        <begin position="28"/>
        <end position="47"/>
    </location>
</feature>